<organism evidence="4 5">
    <name type="scientific">Salipiger abyssi</name>
    <dbReference type="NCBI Taxonomy" id="1250539"/>
    <lineage>
        <taxon>Bacteria</taxon>
        <taxon>Pseudomonadati</taxon>
        <taxon>Pseudomonadota</taxon>
        <taxon>Alphaproteobacteria</taxon>
        <taxon>Rhodobacterales</taxon>
        <taxon>Roseobacteraceae</taxon>
        <taxon>Salipiger</taxon>
    </lineage>
</organism>
<name>A0A1P8UTE5_9RHOB</name>
<comment type="similarity">
    <text evidence="1">Belongs to the virb1 family.</text>
</comment>
<dbReference type="Proteomes" id="UP000187059">
    <property type="component" value="Chromosome"/>
</dbReference>
<feature type="signal peptide" evidence="2">
    <location>
        <begin position="1"/>
        <end position="20"/>
    </location>
</feature>
<evidence type="ECO:0000256" key="2">
    <source>
        <dbReference type="SAM" id="SignalP"/>
    </source>
</evidence>
<feature type="domain" description="Transglycosylase SLT" evidence="3">
    <location>
        <begin position="95"/>
        <end position="154"/>
    </location>
</feature>
<dbReference type="Gene3D" id="1.10.530.10">
    <property type="match status" value="1"/>
</dbReference>
<dbReference type="InterPro" id="IPR008258">
    <property type="entry name" value="Transglycosylase_SLT_dom_1"/>
</dbReference>
<dbReference type="EMBL" id="CP015093">
    <property type="protein sequence ID" value="APZ52651.1"/>
    <property type="molecule type" value="Genomic_DNA"/>
</dbReference>
<evidence type="ECO:0000313" key="5">
    <source>
        <dbReference type="Proteomes" id="UP000187059"/>
    </source>
</evidence>
<proteinExistence type="inferred from homology"/>
<dbReference type="KEGG" id="paby:Ga0080574_TMP2317"/>
<evidence type="ECO:0000259" key="3">
    <source>
        <dbReference type="Pfam" id="PF01464"/>
    </source>
</evidence>
<sequence length="222" mass="24699" precursor="true">MIYLFLTLGTICMFSLPVLAAPSAICDRAAREASRQTGVPVEVLMAIARTETGRARGGKTRPWPWTINVQGEGRWFGTRHAARQHAAATLEKRIRSFDLGCFQINYRWHGTAFRSLDEMLDPVANALYAARFLRRLHAETGSWIEAAGAYHSRTPKYAERYKRRYRAMRAGLSPGFTEDKEPVRHAARVNRFPLLRREGVAARASLAPLSDGAAAFVPGLGG</sequence>
<gene>
    <name evidence="4" type="ORF">Ga0080574_TMP2317</name>
</gene>
<dbReference type="CDD" id="cd13400">
    <property type="entry name" value="LT_IagB-like"/>
    <property type="match status" value="1"/>
</dbReference>
<dbReference type="STRING" id="1250539.Ga0080574_TMP2317"/>
<dbReference type="InterPro" id="IPR023346">
    <property type="entry name" value="Lysozyme-like_dom_sf"/>
</dbReference>
<reference evidence="4 5" key="1">
    <citation type="submission" date="2016-04" db="EMBL/GenBank/DDBJ databases">
        <title>Deep-sea bacteria in the southern Pacific.</title>
        <authorList>
            <person name="Tang K."/>
        </authorList>
    </citation>
    <scope>NUCLEOTIDE SEQUENCE [LARGE SCALE GENOMIC DNA]</scope>
    <source>
        <strain evidence="4 5">JLT2014</strain>
    </source>
</reference>
<keyword evidence="2" id="KW-0732">Signal</keyword>
<dbReference type="SUPFAM" id="SSF53955">
    <property type="entry name" value="Lysozyme-like"/>
    <property type="match status" value="1"/>
</dbReference>
<evidence type="ECO:0000313" key="4">
    <source>
        <dbReference type="EMBL" id="APZ52651.1"/>
    </source>
</evidence>
<keyword evidence="5" id="KW-1185">Reference proteome</keyword>
<dbReference type="Pfam" id="PF01464">
    <property type="entry name" value="SLT"/>
    <property type="match status" value="1"/>
</dbReference>
<evidence type="ECO:0000256" key="1">
    <source>
        <dbReference type="ARBA" id="ARBA00009387"/>
    </source>
</evidence>
<dbReference type="AlphaFoldDB" id="A0A1P8UTE5"/>
<accession>A0A1P8UTE5</accession>
<feature type="chain" id="PRO_5012117096" evidence="2">
    <location>
        <begin position="21"/>
        <end position="222"/>
    </location>
</feature>
<protein>
    <submittedName>
        <fullName evidence="4">Transglycosylase family protein</fullName>
    </submittedName>
</protein>